<sequence length="688" mass="80371">MRFFLLFLFIGLSSTYEHWFIFDQYQFPGFYTPLFTLISSSNNNTGKQEEKKFSFALSSYERSINIIINIGDSSRTIKRDEQLIKLNIERADLLYNSLNHLIFIGLRQGTKLETYVNCKLIDSYLLYSSYQINDNDNNDENSSFKIENLANGIKHFESKTDEHYHQQIFDNFGCKQSGTTITMNNKTTIIGRPLIRKMQHVIEKVQKRKLRSRRHQSQQSSLELTTDSLTIIYKPNIAQLDDSETNFRTILNVPQIFRTILNVPQFAFNVLYYPKEHLFNIRFNNENRTQVILYADKSTDLLNSRSKSQESSLNNNLLSTIILFIHITPTMITCYVNCELTDQEFIIDSFYVQNIIRQTMDKTLNNQQYDEKQIIEYDRQSTLILFNTSIDQIAANFFCLKLDKKNEDLLPDKYALRKFANALDMLVNSLDIPININHHQSQTSTTPTTTTQSISAVNIHTIDGFGSLIAPSLNTDINTISNDISEYDKSCLTEQDCNSNNSHLKCQHRHCVCSIRYFWSPILRRCISCKDLSIGNRCFRLSNHKSTWYEANEYCQDENSSDDQQEYTMKLASNLNRTDIELLRQSLLHEDDGEQLDYYYWIGSTSQFDTRKLHKHNNRNKRHVPTTIFRWYDNGETAQLSFPDIWCSQREQMNIATINNNELCVSLTSCGLYADDCQRNYRFLCEAV</sequence>
<keyword evidence="6" id="KW-1185">Reference proteome</keyword>
<feature type="chain" id="PRO_5035598113" description="C-type lectin domain-containing protein" evidence="1">
    <location>
        <begin position="16"/>
        <end position="688"/>
    </location>
</feature>
<dbReference type="Proteomes" id="UP000663854">
    <property type="component" value="Unassembled WGS sequence"/>
</dbReference>
<evidence type="ECO:0000313" key="4">
    <source>
        <dbReference type="EMBL" id="CAF0947375.1"/>
    </source>
</evidence>
<evidence type="ECO:0000256" key="1">
    <source>
        <dbReference type="SAM" id="SignalP"/>
    </source>
</evidence>
<dbReference type="Proteomes" id="UP000663870">
    <property type="component" value="Unassembled WGS sequence"/>
</dbReference>
<feature type="domain" description="C-type lectin" evidence="2">
    <location>
        <begin position="534"/>
        <end position="686"/>
    </location>
</feature>
<dbReference type="AlphaFoldDB" id="A0A813U405"/>
<comment type="caution">
    <text evidence="3">The sequence shown here is derived from an EMBL/GenBank/DDBJ whole genome shotgun (WGS) entry which is preliminary data.</text>
</comment>
<protein>
    <recommendedName>
        <fullName evidence="2">C-type lectin domain-containing protein</fullName>
    </recommendedName>
</protein>
<evidence type="ECO:0000313" key="6">
    <source>
        <dbReference type="Proteomes" id="UP000663870"/>
    </source>
</evidence>
<name>A0A813U405_9BILA</name>
<feature type="signal peptide" evidence="1">
    <location>
        <begin position="1"/>
        <end position="15"/>
    </location>
</feature>
<accession>A0A813U405</accession>
<dbReference type="InterPro" id="IPR016187">
    <property type="entry name" value="CTDL_fold"/>
</dbReference>
<dbReference type="InterPro" id="IPR016186">
    <property type="entry name" value="C-type_lectin-like/link_sf"/>
</dbReference>
<evidence type="ECO:0000313" key="5">
    <source>
        <dbReference type="Proteomes" id="UP000663854"/>
    </source>
</evidence>
<keyword evidence="1" id="KW-0732">Signal</keyword>
<dbReference type="InterPro" id="IPR001304">
    <property type="entry name" value="C-type_lectin-like"/>
</dbReference>
<dbReference type="SUPFAM" id="SSF56436">
    <property type="entry name" value="C-type lectin-like"/>
    <property type="match status" value="1"/>
</dbReference>
<reference evidence="3" key="1">
    <citation type="submission" date="2021-02" db="EMBL/GenBank/DDBJ databases">
        <authorList>
            <person name="Nowell W R."/>
        </authorList>
    </citation>
    <scope>NUCLEOTIDE SEQUENCE</scope>
</reference>
<gene>
    <name evidence="4" type="ORF">JXQ802_LOCUS11491</name>
    <name evidence="3" type="ORF">PYM288_LOCUS5400</name>
</gene>
<evidence type="ECO:0000259" key="2">
    <source>
        <dbReference type="PROSITE" id="PS50041"/>
    </source>
</evidence>
<dbReference type="EMBL" id="CAJNOH010000055">
    <property type="protein sequence ID" value="CAF0817383.1"/>
    <property type="molecule type" value="Genomic_DNA"/>
</dbReference>
<dbReference type="EMBL" id="CAJNOL010000228">
    <property type="protein sequence ID" value="CAF0947375.1"/>
    <property type="molecule type" value="Genomic_DNA"/>
</dbReference>
<evidence type="ECO:0000313" key="3">
    <source>
        <dbReference type="EMBL" id="CAF0817383.1"/>
    </source>
</evidence>
<dbReference type="PROSITE" id="PS50041">
    <property type="entry name" value="C_TYPE_LECTIN_2"/>
    <property type="match status" value="1"/>
</dbReference>
<dbReference type="SMART" id="SM00034">
    <property type="entry name" value="CLECT"/>
    <property type="match status" value="1"/>
</dbReference>
<proteinExistence type="predicted"/>
<organism evidence="3 5">
    <name type="scientific">Rotaria sordida</name>
    <dbReference type="NCBI Taxonomy" id="392033"/>
    <lineage>
        <taxon>Eukaryota</taxon>
        <taxon>Metazoa</taxon>
        <taxon>Spiralia</taxon>
        <taxon>Gnathifera</taxon>
        <taxon>Rotifera</taxon>
        <taxon>Eurotatoria</taxon>
        <taxon>Bdelloidea</taxon>
        <taxon>Philodinida</taxon>
        <taxon>Philodinidae</taxon>
        <taxon>Rotaria</taxon>
    </lineage>
</organism>
<dbReference type="Gene3D" id="3.10.100.10">
    <property type="entry name" value="Mannose-Binding Protein A, subunit A"/>
    <property type="match status" value="1"/>
</dbReference>